<protein>
    <submittedName>
        <fullName evidence="2">Flavodoxin</fullName>
    </submittedName>
</protein>
<organism evidence="2 3">
    <name type="scientific">Limosilactobacillus pontis</name>
    <dbReference type="NCBI Taxonomy" id="35787"/>
    <lineage>
        <taxon>Bacteria</taxon>
        <taxon>Bacillati</taxon>
        <taxon>Bacillota</taxon>
        <taxon>Bacilli</taxon>
        <taxon>Lactobacillales</taxon>
        <taxon>Lactobacillaceae</taxon>
        <taxon>Limosilactobacillus</taxon>
    </lineage>
</organism>
<accession>A0ABT7V0A6</accession>
<evidence type="ECO:0000259" key="1">
    <source>
        <dbReference type="Pfam" id="PF12682"/>
    </source>
</evidence>
<dbReference type="Gene3D" id="3.40.50.360">
    <property type="match status" value="1"/>
</dbReference>
<keyword evidence="3" id="KW-1185">Reference proteome</keyword>
<dbReference type="SUPFAM" id="SSF52218">
    <property type="entry name" value="Flavoproteins"/>
    <property type="match status" value="1"/>
</dbReference>
<comment type="caution">
    <text evidence="2">The sequence shown here is derived from an EMBL/GenBank/DDBJ whole genome shotgun (WGS) entry which is preliminary data.</text>
</comment>
<reference evidence="2 3" key="2">
    <citation type="submission" date="2023-06" db="EMBL/GenBank/DDBJ databases">
        <authorList>
            <person name="Zeman M."/>
            <person name="Kubasova T."/>
            <person name="Jahodarova E."/>
            <person name="Nykrynova M."/>
            <person name="Rychlik I."/>
        </authorList>
    </citation>
    <scope>NUCLEOTIDE SEQUENCE [LARGE SCALE GENOMIC DNA]</scope>
    <source>
        <strain evidence="2 3">161_Gplus</strain>
    </source>
</reference>
<dbReference type="PANTHER" id="PTHR39201">
    <property type="entry name" value="EXPORTED PROTEIN-RELATED"/>
    <property type="match status" value="1"/>
</dbReference>
<dbReference type="InterPro" id="IPR029039">
    <property type="entry name" value="Flavoprotein-like_sf"/>
</dbReference>
<name>A0ABT7V0A6_9LACO</name>
<evidence type="ECO:0000313" key="2">
    <source>
        <dbReference type="EMBL" id="MDM8267390.1"/>
    </source>
</evidence>
<dbReference type="Proteomes" id="UP001529343">
    <property type="component" value="Unassembled WGS sequence"/>
</dbReference>
<dbReference type="EMBL" id="JAUDDW010000076">
    <property type="protein sequence ID" value="MDM8267390.1"/>
    <property type="molecule type" value="Genomic_DNA"/>
</dbReference>
<reference evidence="3" key="1">
    <citation type="submission" date="2023-06" db="EMBL/GenBank/DDBJ databases">
        <title>Identification and characterization of horizontal gene transfer across gut microbiota members of farm animals based on homology search.</title>
        <authorList>
            <person name="Zeman M."/>
            <person name="Kubasova T."/>
            <person name="Jahodarova E."/>
            <person name="Nykrynova M."/>
            <person name="Rychlik I."/>
        </authorList>
    </citation>
    <scope>NUCLEOTIDE SEQUENCE [LARGE SCALE GENOMIC DNA]</scope>
    <source>
        <strain evidence="3">161_Gplus</strain>
    </source>
</reference>
<dbReference type="Pfam" id="PF12682">
    <property type="entry name" value="Flavodoxin_4"/>
    <property type="match status" value="1"/>
</dbReference>
<dbReference type="InterPro" id="IPR008254">
    <property type="entry name" value="Flavodoxin/NO_synth"/>
</dbReference>
<dbReference type="RefSeq" id="WP_283595187.1">
    <property type="nucleotide sequence ID" value="NZ_JAUDDW010000076.1"/>
</dbReference>
<evidence type="ECO:0000313" key="3">
    <source>
        <dbReference type="Proteomes" id="UP001529343"/>
    </source>
</evidence>
<proteinExistence type="predicted"/>
<sequence>MKKLSRKWIALIAVVILVVVGGLVVNNHRQAVAANNKGKRTLIVYFSRTRGIYGGDLKIGNTKQIADDIQKKTGGTEFEIRPQTPYPSDYDQTARLADQQRREGARPAIKGPMPDVSKYDTIFIGSPVWYNTYPMVVRTFMDQVNLDDSSKTVIPFTTNEGSGLGETPDVLKSQYPNAKTRRGFTVRGTEAAHARRQVNRWLGKLGY</sequence>
<gene>
    <name evidence="2" type="ORF">QUW44_09735</name>
</gene>
<dbReference type="PANTHER" id="PTHR39201:SF1">
    <property type="entry name" value="FLAVODOXIN-LIKE DOMAIN-CONTAINING PROTEIN"/>
    <property type="match status" value="1"/>
</dbReference>
<feature type="domain" description="Flavodoxin-like" evidence="1">
    <location>
        <begin position="60"/>
        <end position="202"/>
    </location>
</feature>